<keyword evidence="1" id="KW-1133">Transmembrane helix</keyword>
<organism evidence="2 3">
    <name type="scientific">Priestia iocasae</name>
    <dbReference type="NCBI Taxonomy" id="2291674"/>
    <lineage>
        <taxon>Bacteria</taxon>
        <taxon>Bacillati</taxon>
        <taxon>Bacillota</taxon>
        <taxon>Bacilli</taxon>
        <taxon>Bacillales</taxon>
        <taxon>Bacillaceae</taxon>
        <taxon>Priestia</taxon>
    </lineage>
</organism>
<accession>A0ABS2QQN6</accession>
<sequence length="681" mass="74532">MKLLKNEKGYGLVLTLLVATVLTVVGLTIVAATIQGTKRTTIREVDINVSAQAKTAMEEMISDLKFNLQSPNSTYLIPLEKNADGTISNFFYSTLSNMIDKTVIKAYETKPFLEEVTVNDVTTDFLPSSTLNKHFTRIYEISLVTKPPENKNVPKIERTFTKRVILSPTPSFLQYALGSASKLILNGSPTVYGDVFAKDLKIDADANYTPTTRVDEQQIKTPLPRITGDLYSPTVNLFKNLNDDPLKFNGNPATMFYNGDVPTLKNDSDFIDFDFEQAMNQEEQLILKEANGGTPPKQTLNQFLNATIQSVSANGILITEDILERVFNILSIGDLVGNLLNNSISTSDYLSIPSLKNLLSEGTNLVFDTVGTTATGIHISNITASTLESITVKGDLVLDNISDLTIQKGLFVDGDVFITNFANSNLDVSKIMATGDITILNPKNATLNLTGHIIGGKNVLIETTQDLEISHAMIAGEDLVLKPIDSTLTLTKNVIVKNDFVIQGKNDTKGTENDNAIFDSIVYTLGKVNITNVNIGGIQKGKEEGMLILLAKDDINLNRINEFRILSQTDDQVDLRKIDAFSPLTGFFYTEGNATLYGVGSLFAIDGGIFAKGPLTINAIRGNVNDENELNQLSKSVSVTSQQGKYSRFNILYNKSVLLSKLDSLPIVNKLQVIPEPTIQP</sequence>
<keyword evidence="1" id="KW-0812">Transmembrane</keyword>
<keyword evidence="3" id="KW-1185">Reference proteome</keyword>
<proteinExistence type="predicted"/>
<keyword evidence="1" id="KW-0472">Membrane</keyword>
<reference evidence="2 3" key="1">
    <citation type="submission" date="2021-01" db="EMBL/GenBank/DDBJ databases">
        <title>Genomic Encyclopedia of Type Strains, Phase IV (KMG-IV): sequencing the most valuable type-strain genomes for metagenomic binning, comparative biology and taxonomic classification.</title>
        <authorList>
            <person name="Goeker M."/>
        </authorList>
    </citation>
    <scope>NUCLEOTIDE SEQUENCE [LARGE SCALE GENOMIC DNA]</scope>
    <source>
        <strain evidence="2 3">DSM 104297</strain>
    </source>
</reference>
<feature type="transmembrane region" description="Helical" evidence="1">
    <location>
        <begin position="12"/>
        <end position="34"/>
    </location>
</feature>
<evidence type="ECO:0000313" key="3">
    <source>
        <dbReference type="Proteomes" id="UP000809829"/>
    </source>
</evidence>
<dbReference type="Proteomes" id="UP000809829">
    <property type="component" value="Unassembled WGS sequence"/>
</dbReference>
<dbReference type="EMBL" id="JAFBFC010000001">
    <property type="protein sequence ID" value="MBM7701347.1"/>
    <property type="molecule type" value="Genomic_DNA"/>
</dbReference>
<comment type="caution">
    <text evidence="2">The sequence shown here is derived from an EMBL/GenBank/DDBJ whole genome shotgun (WGS) entry which is preliminary data.</text>
</comment>
<evidence type="ECO:0000313" key="2">
    <source>
        <dbReference type="EMBL" id="MBM7701347.1"/>
    </source>
</evidence>
<gene>
    <name evidence="2" type="ORF">JOC83_000173</name>
</gene>
<protein>
    <recommendedName>
        <fullName evidence="4">Type II secretion system protein</fullName>
    </recommendedName>
</protein>
<evidence type="ECO:0008006" key="4">
    <source>
        <dbReference type="Google" id="ProtNLM"/>
    </source>
</evidence>
<name>A0ABS2QQN6_9BACI</name>
<evidence type="ECO:0000256" key="1">
    <source>
        <dbReference type="SAM" id="Phobius"/>
    </source>
</evidence>
<dbReference type="RefSeq" id="WP_205182612.1">
    <property type="nucleotide sequence ID" value="NZ_JAFBFC010000001.1"/>
</dbReference>